<protein>
    <recommendedName>
        <fullName evidence="6">RING-type domain-containing protein</fullName>
    </recommendedName>
</protein>
<dbReference type="InterPro" id="IPR013083">
    <property type="entry name" value="Znf_RING/FYVE/PHD"/>
</dbReference>
<dbReference type="Pfam" id="PF00160">
    <property type="entry name" value="Pro_isomerase"/>
    <property type="match status" value="1"/>
</dbReference>
<sequence length="517" mass="58323">DNDKPEECNVCFSNYDEELRRPRTLLCGHTFCTQCIEDTIKNFQLICPSCRAEHSATAATQFPINYGMEAFIKKFKSMQVTSVRAPTAKPGQTHTRGISKKLRSMVQEHKNSINNLISECEEVLSQLGKYQGQVRDWKTQHHQLQDRLYDLVEQNKAVIELLEQQDTSVLNMTTEGETGKKQLQTMLECLNTVNTVKEVVTTIEEVDQYNMEAEDWIQKCQELFPDVNTVCTSVKVQETIKKALDMMITETSTTAVPIILGDCGFSIMEKVMRIVGENPLKKLTVDDLRGMSESIKRLVEAGLVLAVQQDQDDLCYSRITLQDGQLYLHALQHQPPPTHTHTIQVTEVMEALESSSTLVFIDLAWPGSLRRRLHILLDTDTMMARQFVLLCTGQHQSGSSYLNTKLLKVWNKGEPGECVMAGDYQYNNGEGGAPLLPHQRDHQYQKSGSAGSVVSQYWPWGDQSAQFCITTRDFTDGGQWPRVFGKVVRGLDVVRAVVDHSDITEVTVVDCGVVFTF</sequence>
<evidence type="ECO:0000256" key="2">
    <source>
        <dbReference type="ARBA" id="ARBA00022771"/>
    </source>
</evidence>
<dbReference type="AlphaFoldDB" id="A0AAW0VU47"/>
<evidence type="ECO:0000313" key="8">
    <source>
        <dbReference type="Proteomes" id="UP001445076"/>
    </source>
</evidence>
<keyword evidence="5" id="KW-0175">Coiled coil</keyword>
<dbReference type="InterPro" id="IPR002130">
    <property type="entry name" value="Cyclophilin-type_PPIase_dom"/>
</dbReference>
<name>A0AAW0VU47_CHEQU</name>
<accession>A0AAW0VU47</accession>
<keyword evidence="8" id="KW-1185">Reference proteome</keyword>
<dbReference type="GO" id="GO:0003755">
    <property type="term" value="F:peptidyl-prolyl cis-trans isomerase activity"/>
    <property type="evidence" value="ECO:0007669"/>
    <property type="project" value="InterPro"/>
</dbReference>
<dbReference type="InterPro" id="IPR001841">
    <property type="entry name" value="Znf_RING"/>
</dbReference>
<dbReference type="SUPFAM" id="SSF57850">
    <property type="entry name" value="RING/U-box"/>
    <property type="match status" value="1"/>
</dbReference>
<evidence type="ECO:0000256" key="5">
    <source>
        <dbReference type="SAM" id="Coils"/>
    </source>
</evidence>
<proteinExistence type="predicted"/>
<feature type="non-terminal residue" evidence="7">
    <location>
        <position position="1"/>
    </location>
</feature>
<evidence type="ECO:0000313" key="7">
    <source>
        <dbReference type="EMBL" id="KAK8720609.1"/>
    </source>
</evidence>
<dbReference type="SUPFAM" id="SSF50891">
    <property type="entry name" value="Cyclophilin-like"/>
    <property type="match status" value="1"/>
</dbReference>
<keyword evidence="3" id="KW-0862">Zinc</keyword>
<keyword evidence="1" id="KW-0479">Metal-binding</keyword>
<dbReference type="Pfam" id="PF13445">
    <property type="entry name" value="zf-RING_UBOX"/>
    <property type="match status" value="1"/>
</dbReference>
<keyword evidence="2 4" id="KW-0863">Zinc-finger</keyword>
<dbReference type="EMBL" id="JARKIK010000294">
    <property type="protein sequence ID" value="KAK8720610.1"/>
    <property type="molecule type" value="Genomic_DNA"/>
</dbReference>
<dbReference type="PROSITE" id="PS00518">
    <property type="entry name" value="ZF_RING_1"/>
    <property type="match status" value="1"/>
</dbReference>
<dbReference type="GO" id="GO:0008270">
    <property type="term" value="F:zinc ion binding"/>
    <property type="evidence" value="ECO:0007669"/>
    <property type="project" value="UniProtKB-KW"/>
</dbReference>
<dbReference type="Proteomes" id="UP001445076">
    <property type="component" value="Unassembled WGS sequence"/>
</dbReference>
<dbReference type="PANTHER" id="PTHR47156:SF6">
    <property type="entry name" value="C2H2-TYPE DOMAIN-CONTAINING PROTEIN-RELATED"/>
    <property type="match status" value="1"/>
</dbReference>
<evidence type="ECO:0000256" key="1">
    <source>
        <dbReference type="ARBA" id="ARBA00022723"/>
    </source>
</evidence>
<dbReference type="EMBL" id="JARKIK010000294">
    <property type="protein sequence ID" value="KAK8720609.1"/>
    <property type="molecule type" value="Genomic_DNA"/>
</dbReference>
<evidence type="ECO:0000256" key="3">
    <source>
        <dbReference type="ARBA" id="ARBA00022833"/>
    </source>
</evidence>
<dbReference type="InterPro" id="IPR017907">
    <property type="entry name" value="Znf_RING_CS"/>
</dbReference>
<dbReference type="InterPro" id="IPR027370">
    <property type="entry name" value="Znf-RING_euk"/>
</dbReference>
<feature type="coiled-coil region" evidence="5">
    <location>
        <begin position="99"/>
        <end position="126"/>
    </location>
</feature>
<comment type="caution">
    <text evidence="7">The sequence shown here is derived from an EMBL/GenBank/DDBJ whole genome shotgun (WGS) entry which is preliminary data.</text>
</comment>
<dbReference type="Gene3D" id="2.40.100.10">
    <property type="entry name" value="Cyclophilin-like"/>
    <property type="match status" value="1"/>
</dbReference>
<dbReference type="SMART" id="SM00184">
    <property type="entry name" value="RING"/>
    <property type="match status" value="1"/>
</dbReference>
<evidence type="ECO:0000259" key="6">
    <source>
        <dbReference type="PROSITE" id="PS50089"/>
    </source>
</evidence>
<gene>
    <name evidence="7" type="ORF">OTU49_013209</name>
</gene>
<dbReference type="Gene3D" id="3.30.40.10">
    <property type="entry name" value="Zinc/RING finger domain, C3HC4 (zinc finger)"/>
    <property type="match status" value="1"/>
</dbReference>
<dbReference type="InterPro" id="IPR029000">
    <property type="entry name" value="Cyclophilin-like_dom_sf"/>
</dbReference>
<reference evidence="7" key="2">
    <citation type="submission" date="2024-01" db="EMBL/GenBank/DDBJ databases">
        <authorList>
            <person name="He J."/>
            <person name="Wang M."/>
            <person name="Zheng J."/>
            <person name="Liu Z."/>
        </authorList>
    </citation>
    <scope>NUCLEOTIDE SEQUENCE</scope>
    <source>
        <strain evidence="7">ZL_2023a</strain>
        <tissue evidence="7">Muscle</tissue>
    </source>
</reference>
<dbReference type="PROSITE" id="PS50089">
    <property type="entry name" value="ZF_RING_2"/>
    <property type="match status" value="1"/>
</dbReference>
<feature type="domain" description="RING-type" evidence="6">
    <location>
        <begin position="8"/>
        <end position="51"/>
    </location>
</feature>
<organism evidence="7 8">
    <name type="scientific">Cherax quadricarinatus</name>
    <name type="common">Australian red claw crayfish</name>
    <dbReference type="NCBI Taxonomy" id="27406"/>
    <lineage>
        <taxon>Eukaryota</taxon>
        <taxon>Metazoa</taxon>
        <taxon>Ecdysozoa</taxon>
        <taxon>Arthropoda</taxon>
        <taxon>Crustacea</taxon>
        <taxon>Multicrustacea</taxon>
        <taxon>Malacostraca</taxon>
        <taxon>Eumalacostraca</taxon>
        <taxon>Eucarida</taxon>
        <taxon>Decapoda</taxon>
        <taxon>Pleocyemata</taxon>
        <taxon>Astacidea</taxon>
        <taxon>Parastacoidea</taxon>
        <taxon>Parastacidae</taxon>
        <taxon>Cherax</taxon>
    </lineage>
</organism>
<reference evidence="7 8" key="1">
    <citation type="journal article" date="2024" name="BMC Genomics">
        <title>Genome assembly of redclaw crayfish (Cherax quadricarinatus) provides insights into its immune adaptation and hypoxia tolerance.</title>
        <authorList>
            <person name="Liu Z."/>
            <person name="Zheng J."/>
            <person name="Li H."/>
            <person name="Fang K."/>
            <person name="Wang S."/>
            <person name="He J."/>
            <person name="Zhou D."/>
            <person name="Weng S."/>
            <person name="Chi M."/>
            <person name="Gu Z."/>
            <person name="He J."/>
            <person name="Li F."/>
            <person name="Wang M."/>
        </authorList>
    </citation>
    <scope>NUCLEOTIDE SEQUENCE [LARGE SCALE GENOMIC DNA]</scope>
    <source>
        <strain evidence="7">ZL_2023a</strain>
    </source>
</reference>
<dbReference type="InterPro" id="IPR052667">
    <property type="entry name" value="E3_ubiquitin-ligase_RING"/>
</dbReference>
<evidence type="ECO:0000256" key="4">
    <source>
        <dbReference type="PROSITE-ProRule" id="PRU00175"/>
    </source>
</evidence>
<dbReference type="PANTHER" id="PTHR47156">
    <property type="entry name" value="PROTEIN CBG20824"/>
    <property type="match status" value="1"/>
</dbReference>